<evidence type="ECO:0000259" key="4">
    <source>
        <dbReference type="PROSITE" id="PS50853"/>
    </source>
</evidence>
<feature type="domain" description="Fibronectin type-III" evidence="4">
    <location>
        <begin position="25"/>
        <end position="123"/>
    </location>
</feature>
<reference evidence="5 6" key="2">
    <citation type="journal article" date="2016" name="PeerJ">
        <title>Analysis of five complete genome sequences for members of the class Peribacteria in the recently recognized Peregrinibacteria bacterial phylum.</title>
        <authorList>
            <person name="Anantharaman K."/>
            <person name="Brown C.T."/>
            <person name="Burstein D."/>
            <person name="Castelle C.J."/>
            <person name="Probst A.J."/>
            <person name="Thomas B.C."/>
            <person name="Williams K.H."/>
            <person name="Banfield J.F."/>
        </authorList>
    </citation>
    <scope>NUCLEOTIDE SEQUENCE [LARGE SCALE GENOMIC DNA]</scope>
    <source>
        <strain evidence="5">RIFOXYD1_FULL_PER-ii_59_16</strain>
    </source>
</reference>
<dbReference type="InterPro" id="IPR013783">
    <property type="entry name" value="Ig-like_fold"/>
</dbReference>
<feature type="chain" id="PRO_5009797892" description="Fibronectin type-III domain-containing protein" evidence="3">
    <location>
        <begin position="24"/>
        <end position="456"/>
    </location>
</feature>
<dbReference type="KEGG" id="prf:PeribacterA2_1020"/>
<reference evidence="6" key="1">
    <citation type="submission" date="2015-10" db="EMBL/GenBank/DDBJ databases">
        <title>Analysis of five complete genome sequences for members of the class Peribacteria in the recently recognized Peregrinibacteria bacterial phylum.</title>
        <authorList>
            <person name="Anantharaman K."/>
            <person name="Brown C.T."/>
            <person name="Burstein D."/>
            <person name="Castelle C.J."/>
            <person name="Probst A.J."/>
            <person name="Thomas B.C."/>
            <person name="Williams K.H."/>
            <person name="Banfield J.F."/>
        </authorList>
    </citation>
    <scope>NUCLEOTIDE SEQUENCE [LARGE SCALE GENOMIC DNA]</scope>
</reference>
<dbReference type="Proteomes" id="UP000069135">
    <property type="component" value="Chromosome"/>
</dbReference>
<accession>A0A0S1SXX1</accession>
<dbReference type="SUPFAM" id="SSF49265">
    <property type="entry name" value="Fibronectin type III"/>
    <property type="match status" value="1"/>
</dbReference>
<dbReference type="SMART" id="SM00060">
    <property type="entry name" value="FN3"/>
    <property type="match status" value="1"/>
</dbReference>
<dbReference type="InterPro" id="IPR003961">
    <property type="entry name" value="FN3_dom"/>
</dbReference>
<keyword evidence="2" id="KW-0472">Membrane</keyword>
<feature type="transmembrane region" description="Helical" evidence="2">
    <location>
        <begin position="429"/>
        <end position="449"/>
    </location>
</feature>
<accession>A0A0S1SLD0</accession>
<feature type="compositionally biased region" description="Low complexity" evidence="1">
    <location>
        <begin position="140"/>
        <end position="154"/>
    </location>
</feature>
<evidence type="ECO:0000313" key="5">
    <source>
        <dbReference type="EMBL" id="ALM13684.1"/>
    </source>
</evidence>
<feature type="compositionally biased region" description="Pro residues" evidence="1">
    <location>
        <begin position="129"/>
        <end position="139"/>
    </location>
</feature>
<organism evidence="5 6">
    <name type="scientific">Candidatus Peribacter riflensis</name>
    <dbReference type="NCBI Taxonomy" id="1735162"/>
    <lineage>
        <taxon>Bacteria</taxon>
        <taxon>Candidatus Peregrinibacteriota</taxon>
        <taxon>Candidatus Peribacteria</taxon>
        <taxon>Candidatus Peribacterales</taxon>
        <taxon>Candidatus Peribacteraceae</taxon>
        <taxon>Candidatus Peribacter</taxon>
    </lineage>
</organism>
<accession>A0A0S1SQJ6</accession>
<dbReference type="PROSITE" id="PS50853">
    <property type="entry name" value="FN3"/>
    <property type="match status" value="1"/>
</dbReference>
<evidence type="ECO:0000256" key="2">
    <source>
        <dbReference type="SAM" id="Phobius"/>
    </source>
</evidence>
<feature type="region of interest" description="Disordered" evidence="1">
    <location>
        <begin position="397"/>
        <end position="430"/>
    </location>
</feature>
<dbReference type="Gene3D" id="2.60.40.10">
    <property type="entry name" value="Immunoglobulins"/>
    <property type="match status" value="1"/>
</dbReference>
<accession>A0A0S1SUS2</accession>
<keyword evidence="2" id="KW-1133">Transmembrane helix</keyword>
<evidence type="ECO:0000313" key="6">
    <source>
        <dbReference type="Proteomes" id="UP000069135"/>
    </source>
</evidence>
<feature type="compositionally biased region" description="Low complexity" evidence="1">
    <location>
        <begin position="401"/>
        <end position="420"/>
    </location>
</feature>
<protein>
    <recommendedName>
        <fullName evidence="4">Fibronectin type-III domain-containing protein</fullName>
    </recommendedName>
</protein>
<evidence type="ECO:0000256" key="1">
    <source>
        <dbReference type="SAM" id="MobiDB-lite"/>
    </source>
</evidence>
<dbReference type="AlphaFoldDB" id="A0A0S1SUS2"/>
<proteinExistence type="predicted"/>
<dbReference type="EMBL" id="CP013065">
    <property type="protein sequence ID" value="ALM13684.1"/>
    <property type="molecule type" value="Genomic_DNA"/>
</dbReference>
<dbReference type="InterPro" id="IPR036116">
    <property type="entry name" value="FN3_sf"/>
</dbReference>
<dbReference type="STRING" id="1735162.PeribacterB2_1022"/>
<feature type="signal peptide" evidence="3">
    <location>
        <begin position="1"/>
        <end position="23"/>
    </location>
</feature>
<evidence type="ECO:0000256" key="3">
    <source>
        <dbReference type="SAM" id="SignalP"/>
    </source>
</evidence>
<feature type="region of interest" description="Disordered" evidence="1">
    <location>
        <begin position="122"/>
        <end position="158"/>
    </location>
</feature>
<keyword evidence="2" id="KW-0812">Transmembrane</keyword>
<keyword evidence="3" id="KW-0732">Signal</keyword>
<gene>
    <name evidence="5" type="ORF">PeribacterD1_1020</name>
</gene>
<accession>A0A0S1SCU9</accession>
<name>A0A0S1SUS2_9BACT</name>
<sequence length="456" mass="48088">MMRRSLFALAVVSVLSLPFSALAEAPQSVTGLNAEAQEDGTIQVRWTPVGGEVSAYRVYFSQKSILENDGYYDDVETTEGPVSEYVLRSVPSSLTTIFVSVMAVNAQGEESQYFIEEVQVQRSMGQPMNEPPASLPEPAPVSSVPQQQIPPSAQEPSGNTLHLLSAQALSATRVGLGFSATPIIEPSLAPSAFSIVDAAGAPLAIEQLTIEGKNVSVQTVRQVAGAVYQIRLNEPLAGEGMIPLDRLDRTAFFTGHSTGLTPQEGAARAVEQAAQMPPQEVTAPATSLPQQPGQLPDVLNFRLQASPQNSQLFTVIGQWEYDPSTPEGAFIVVRQSRDGGRTFSVPEFLPGDLDGVKIPNVTPQNFGIVVYVADAEGRSSPGVFRSIFGWNTPQVAPPPTATVTPPASAQSSAPASTVTAPPTPKAKSLSQTGAGAIAGLAALGAFLGWKKTRKAR</sequence>